<protein>
    <submittedName>
        <fullName evidence="1">Methane oxygenase PmoA</fullName>
    </submittedName>
</protein>
<sequence length="276" mass="29587">MRLLVGGAEVARYVVDPALDARHGPRPYLHPVRTLGGTVVTDALPADHVWHLGASLAVQDVNGSNLWGGRTYVRDVGYTWRDDHGVIAHTGEVERSPGRYVHDLQWRDRAGGVLLTERRWLAASALTPDIWRLDLETVLVAPDDREVRLGSPATNGRPGGAGYGGFFWRAVADGEPEVFTVDAAGEETVNGSSAPWLALTGVGSDGGAYTLVFAGLGRGDRWFVRTGMYPGVCVAFAFDRPAVLPVGGSRHGRYRVWVADGTLNRDAVAGLVALAP</sequence>
<name>A0A1C4XZ01_9ACTN</name>
<dbReference type="Proteomes" id="UP000198224">
    <property type="component" value="Chromosome I"/>
</dbReference>
<accession>A0A1C4XZ01</accession>
<keyword evidence="2" id="KW-1185">Reference proteome</keyword>
<reference evidence="2" key="1">
    <citation type="submission" date="2016-06" db="EMBL/GenBank/DDBJ databases">
        <authorList>
            <person name="Varghese N."/>
            <person name="Submissions Spin"/>
        </authorList>
    </citation>
    <scope>NUCLEOTIDE SEQUENCE [LARGE SCALE GENOMIC DNA]</scope>
    <source>
        <strain evidence="2">DSM 45160</strain>
    </source>
</reference>
<organism evidence="1 2">
    <name type="scientific">Micromonospora chokoriensis</name>
    <dbReference type="NCBI Taxonomy" id="356851"/>
    <lineage>
        <taxon>Bacteria</taxon>
        <taxon>Bacillati</taxon>
        <taxon>Actinomycetota</taxon>
        <taxon>Actinomycetes</taxon>
        <taxon>Micromonosporales</taxon>
        <taxon>Micromonosporaceae</taxon>
        <taxon>Micromonospora</taxon>
    </lineage>
</organism>
<gene>
    <name evidence="1" type="ORF">GA0070612_4107</name>
</gene>
<dbReference type="AlphaFoldDB" id="A0A1C4XZ01"/>
<proteinExistence type="predicted"/>
<evidence type="ECO:0000313" key="1">
    <source>
        <dbReference type="EMBL" id="SCF13688.1"/>
    </source>
</evidence>
<evidence type="ECO:0000313" key="2">
    <source>
        <dbReference type="Proteomes" id="UP000198224"/>
    </source>
</evidence>
<dbReference type="Pfam" id="PF14100">
    <property type="entry name" value="DUF6807"/>
    <property type="match status" value="1"/>
</dbReference>
<dbReference type="InterPro" id="IPR029475">
    <property type="entry name" value="DUF6807"/>
</dbReference>
<dbReference type="EMBL" id="LT607409">
    <property type="protein sequence ID" value="SCF13688.1"/>
    <property type="molecule type" value="Genomic_DNA"/>
</dbReference>